<dbReference type="InterPro" id="IPR037069">
    <property type="entry name" value="AcylCoA_DH/ox_N_sf"/>
</dbReference>
<dbReference type="Gene3D" id="1.10.540.10">
    <property type="entry name" value="Acyl-CoA dehydrogenase/oxidase, N-terminal domain"/>
    <property type="match status" value="1"/>
</dbReference>
<keyword evidence="15" id="KW-1185">Reference proteome</keyword>
<comment type="function">
    <text evidence="7">Catalyzes the dehydrogenation at the alpha-beta position of ACP-bound acyl chains. This results in the introduction of a double bond in the lipidic chain, which is further transferred to the epsilon-amino group of lysine residue in the mycobactin core by MbtK.</text>
</comment>
<evidence type="ECO:0000256" key="1">
    <source>
        <dbReference type="ARBA" id="ARBA00001974"/>
    </source>
</evidence>
<comment type="similarity">
    <text evidence="3 10">Belongs to the acyl-CoA dehydrogenase family.</text>
</comment>
<evidence type="ECO:0000256" key="2">
    <source>
        <dbReference type="ARBA" id="ARBA00005102"/>
    </source>
</evidence>
<dbReference type="InterPro" id="IPR006089">
    <property type="entry name" value="Acyl-CoA_DH_CS"/>
</dbReference>
<protein>
    <recommendedName>
        <fullName evidence="8">Acyl-[acyl-carrier-protein] dehydrogenase MbtN</fullName>
    </recommendedName>
    <alternativeName>
        <fullName evidence="9">Mycobactin synthase protein N</fullName>
    </alternativeName>
</protein>
<feature type="domain" description="Acyl-CoA oxidase/dehydrogenase middle" evidence="12">
    <location>
        <begin position="123"/>
        <end position="219"/>
    </location>
</feature>
<evidence type="ECO:0000256" key="3">
    <source>
        <dbReference type="ARBA" id="ARBA00009347"/>
    </source>
</evidence>
<evidence type="ECO:0000256" key="7">
    <source>
        <dbReference type="ARBA" id="ARBA00037085"/>
    </source>
</evidence>
<keyword evidence="5 10" id="KW-0274">FAD</keyword>
<evidence type="ECO:0000256" key="8">
    <source>
        <dbReference type="ARBA" id="ARBA00040394"/>
    </source>
</evidence>
<name>A0ABN2N3Z0_9PSEU</name>
<comment type="pathway">
    <text evidence="2">Siderophore biosynthesis; mycobactin biosynthesis.</text>
</comment>
<evidence type="ECO:0000313" key="14">
    <source>
        <dbReference type="EMBL" id="GAA1851251.1"/>
    </source>
</evidence>
<keyword evidence="4 10" id="KW-0285">Flavoprotein</keyword>
<dbReference type="PANTHER" id="PTHR48083:SF20">
    <property type="entry name" value="LONG-CHAIN SPECIFIC ACYL-COA DEHYDROGENASE, MITOCHONDRIAL"/>
    <property type="match status" value="1"/>
</dbReference>
<dbReference type="Gene3D" id="1.20.140.10">
    <property type="entry name" value="Butyryl-CoA Dehydrogenase, subunit A, domain 3"/>
    <property type="match status" value="1"/>
</dbReference>
<dbReference type="Pfam" id="PF02771">
    <property type="entry name" value="Acyl-CoA_dh_N"/>
    <property type="match status" value="1"/>
</dbReference>
<dbReference type="InterPro" id="IPR009100">
    <property type="entry name" value="AcylCoA_DH/oxidase_NM_dom_sf"/>
</dbReference>
<sequence length="390" mass="42791">MRPSAWMTEERRSLHALAARFAAREGAPAVDRWREQQHLDRSFWTAAAEHGLLCCGVPEEDGGGGGSVLDDFVVLDAFVRSGLSPAPMQVHNVVVPHYIVRYGSVEQRRRWLPEMAAGRMIGALAMTEPDSGSDVQALRTRAVRDGDDYLLTGTKTFITNGATADLVLLAATTDPTARGRGISLFVVETADCPGFRVGRVLHKMGQHESDTAELFLDSVRVPARHRLGEEGAGFAMLMGQLPQERLLVAVTATAAIERAVELTTRYVNERCAFGKPLIAQQHVRFEIADCTTHARVARAFLDDCVGRLDAGELDDVTVSMAKMWFSDLEGMVVDRCLQLFGGYGYMDEYPISRMYTSARAQRIYGGTNEIMKEIVGRSLVDPPAATAEAR</sequence>
<dbReference type="Gene3D" id="2.40.110.10">
    <property type="entry name" value="Butyryl-CoA Dehydrogenase, subunit A, domain 2"/>
    <property type="match status" value="1"/>
</dbReference>
<dbReference type="InterPro" id="IPR036250">
    <property type="entry name" value="AcylCo_DH-like_C"/>
</dbReference>
<gene>
    <name evidence="14" type="ORF">GCM10009836_34020</name>
</gene>
<dbReference type="InterPro" id="IPR006091">
    <property type="entry name" value="Acyl-CoA_Oxase/DH_mid-dom"/>
</dbReference>
<proteinExistence type="inferred from homology"/>
<dbReference type="Pfam" id="PF02770">
    <property type="entry name" value="Acyl-CoA_dh_M"/>
    <property type="match status" value="1"/>
</dbReference>
<dbReference type="PANTHER" id="PTHR48083">
    <property type="entry name" value="MEDIUM-CHAIN SPECIFIC ACYL-COA DEHYDROGENASE, MITOCHONDRIAL-RELATED"/>
    <property type="match status" value="1"/>
</dbReference>
<dbReference type="SUPFAM" id="SSF56645">
    <property type="entry name" value="Acyl-CoA dehydrogenase NM domain-like"/>
    <property type="match status" value="1"/>
</dbReference>
<dbReference type="PROSITE" id="PS00072">
    <property type="entry name" value="ACYL_COA_DH_1"/>
    <property type="match status" value="1"/>
</dbReference>
<dbReference type="SUPFAM" id="SSF47203">
    <property type="entry name" value="Acyl-CoA dehydrogenase C-terminal domain-like"/>
    <property type="match status" value="1"/>
</dbReference>
<dbReference type="Proteomes" id="UP001500449">
    <property type="component" value="Unassembled WGS sequence"/>
</dbReference>
<accession>A0ABN2N3Z0</accession>
<dbReference type="InterPro" id="IPR009075">
    <property type="entry name" value="AcylCo_DH/oxidase_C"/>
</dbReference>
<evidence type="ECO:0000259" key="12">
    <source>
        <dbReference type="Pfam" id="PF02770"/>
    </source>
</evidence>
<dbReference type="InterPro" id="IPR013786">
    <property type="entry name" value="AcylCoA_DH/ox_N"/>
</dbReference>
<evidence type="ECO:0000313" key="15">
    <source>
        <dbReference type="Proteomes" id="UP001500449"/>
    </source>
</evidence>
<comment type="cofactor">
    <cofactor evidence="1 10">
        <name>FAD</name>
        <dbReference type="ChEBI" id="CHEBI:57692"/>
    </cofactor>
</comment>
<dbReference type="EMBL" id="BAAAQK010000009">
    <property type="protein sequence ID" value="GAA1851251.1"/>
    <property type="molecule type" value="Genomic_DNA"/>
</dbReference>
<dbReference type="InterPro" id="IPR046373">
    <property type="entry name" value="Acyl-CoA_Oxase/DH_mid-dom_sf"/>
</dbReference>
<evidence type="ECO:0000256" key="10">
    <source>
        <dbReference type="RuleBase" id="RU362125"/>
    </source>
</evidence>
<evidence type="ECO:0000256" key="9">
    <source>
        <dbReference type="ARBA" id="ARBA00042660"/>
    </source>
</evidence>
<organism evidence="14 15">
    <name type="scientific">Pseudonocardia ailaonensis</name>
    <dbReference type="NCBI Taxonomy" id="367279"/>
    <lineage>
        <taxon>Bacteria</taxon>
        <taxon>Bacillati</taxon>
        <taxon>Actinomycetota</taxon>
        <taxon>Actinomycetes</taxon>
        <taxon>Pseudonocardiales</taxon>
        <taxon>Pseudonocardiaceae</taxon>
        <taxon>Pseudonocardia</taxon>
    </lineage>
</organism>
<evidence type="ECO:0000256" key="5">
    <source>
        <dbReference type="ARBA" id="ARBA00022827"/>
    </source>
</evidence>
<comment type="caution">
    <text evidence="14">The sequence shown here is derived from an EMBL/GenBank/DDBJ whole genome shotgun (WGS) entry which is preliminary data.</text>
</comment>
<dbReference type="InterPro" id="IPR050741">
    <property type="entry name" value="Acyl-CoA_dehydrogenase"/>
</dbReference>
<evidence type="ECO:0000259" key="11">
    <source>
        <dbReference type="Pfam" id="PF00441"/>
    </source>
</evidence>
<reference evidence="14 15" key="1">
    <citation type="journal article" date="2019" name="Int. J. Syst. Evol. Microbiol.">
        <title>The Global Catalogue of Microorganisms (GCM) 10K type strain sequencing project: providing services to taxonomists for standard genome sequencing and annotation.</title>
        <authorList>
            <consortium name="The Broad Institute Genomics Platform"/>
            <consortium name="The Broad Institute Genome Sequencing Center for Infectious Disease"/>
            <person name="Wu L."/>
            <person name="Ma J."/>
        </authorList>
    </citation>
    <scope>NUCLEOTIDE SEQUENCE [LARGE SCALE GENOMIC DNA]</scope>
    <source>
        <strain evidence="14 15">JCM 16009</strain>
    </source>
</reference>
<evidence type="ECO:0000256" key="6">
    <source>
        <dbReference type="ARBA" id="ARBA00023002"/>
    </source>
</evidence>
<evidence type="ECO:0000256" key="4">
    <source>
        <dbReference type="ARBA" id="ARBA00022630"/>
    </source>
</evidence>
<evidence type="ECO:0000259" key="13">
    <source>
        <dbReference type="Pfam" id="PF02771"/>
    </source>
</evidence>
<dbReference type="Pfam" id="PF00441">
    <property type="entry name" value="Acyl-CoA_dh_1"/>
    <property type="match status" value="1"/>
</dbReference>
<feature type="domain" description="Acyl-CoA dehydrogenase/oxidase C-terminal" evidence="11">
    <location>
        <begin position="231"/>
        <end position="379"/>
    </location>
</feature>
<keyword evidence="6 10" id="KW-0560">Oxidoreductase</keyword>
<feature type="domain" description="Acyl-CoA dehydrogenase/oxidase N-terminal" evidence="13">
    <location>
        <begin position="8"/>
        <end position="118"/>
    </location>
</feature>